<name>A0A6A7BQN1_9PEZI</name>
<evidence type="ECO:0000313" key="1">
    <source>
        <dbReference type="EMBL" id="KAF2857581.1"/>
    </source>
</evidence>
<dbReference type="EMBL" id="MU006036">
    <property type="protein sequence ID" value="KAF2857581.1"/>
    <property type="molecule type" value="Genomic_DNA"/>
</dbReference>
<protein>
    <submittedName>
        <fullName evidence="1">Uncharacterized protein</fullName>
    </submittedName>
</protein>
<accession>A0A6A7BQN1</accession>
<gene>
    <name evidence="1" type="ORF">K470DRAFT_168896</name>
</gene>
<dbReference type="Proteomes" id="UP000799421">
    <property type="component" value="Unassembled WGS sequence"/>
</dbReference>
<proteinExistence type="predicted"/>
<organism evidence="1 2">
    <name type="scientific">Piedraia hortae CBS 480.64</name>
    <dbReference type="NCBI Taxonomy" id="1314780"/>
    <lineage>
        <taxon>Eukaryota</taxon>
        <taxon>Fungi</taxon>
        <taxon>Dikarya</taxon>
        <taxon>Ascomycota</taxon>
        <taxon>Pezizomycotina</taxon>
        <taxon>Dothideomycetes</taxon>
        <taxon>Dothideomycetidae</taxon>
        <taxon>Capnodiales</taxon>
        <taxon>Piedraiaceae</taxon>
        <taxon>Piedraia</taxon>
    </lineage>
</organism>
<keyword evidence="2" id="KW-1185">Reference proteome</keyword>
<evidence type="ECO:0000313" key="2">
    <source>
        <dbReference type="Proteomes" id="UP000799421"/>
    </source>
</evidence>
<sequence>MRELPIPNKRPQVLSSSTKKEWLEAGGIWKHSGIRKRTLPSVCVMAESLRLKMACMWLFEVNLRTTVLDYIHHDLPTFYRESTEVWCETEVLFKVPLSSAVERQGAALEP</sequence>
<reference evidence="1" key="1">
    <citation type="journal article" date="2020" name="Stud. Mycol.">
        <title>101 Dothideomycetes genomes: a test case for predicting lifestyles and emergence of pathogens.</title>
        <authorList>
            <person name="Haridas S."/>
            <person name="Albert R."/>
            <person name="Binder M."/>
            <person name="Bloem J."/>
            <person name="Labutti K."/>
            <person name="Salamov A."/>
            <person name="Andreopoulos B."/>
            <person name="Baker S."/>
            <person name="Barry K."/>
            <person name="Bills G."/>
            <person name="Bluhm B."/>
            <person name="Cannon C."/>
            <person name="Castanera R."/>
            <person name="Culley D."/>
            <person name="Daum C."/>
            <person name="Ezra D."/>
            <person name="Gonzalez J."/>
            <person name="Henrissat B."/>
            <person name="Kuo A."/>
            <person name="Liang C."/>
            <person name="Lipzen A."/>
            <person name="Lutzoni F."/>
            <person name="Magnuson J."/>
            <person name="Mondo S."/>
            <person name="Nolan M."/>
            <person name="Ohm R."/>
            <person name="Pangilinan J."/>
            <person name="Park H.-J."/>
            <person name="Ramirez L."/>
            <person name="Alfaro M."/>
            <person name="Sun H."/>
            <person name="Tritt A."/>
            <person name="Yoshinaga Y."/>
            <person name="Zwiers L.-H."/>
            <person name="Turgeon B."/>
            <person name="Goodwin S."/>
            <person name="Spatafora J."/>
            <person name="Crous P."/>
            <person name="Grigoriev I."/>
        </authorList>
    </citation>
    <scope>NUCLEOTIDE SEQUENCE</scope>
    <source>
        <strain evidence="1">CBS 480.64</strain>
    </source>
</reference>
<dbReference type="AlphaFoldDB" id="A0A6A7BQN1"/>